<protein>
    <submittedName>
        <fullName evidence="1">Uncharacterized protein</fullName>
    </submittedName>
</protein>
<dbReference type="EMBL" id="BMAW01013394">
    <property type="protein sequence ID" value="GFT33774.1"/>
    <property type="molecule type" value="Genomic_DNA"/>
</dbReference>
<proteinExistence type="predicted"/>
<sequence>MPSRVLQTLEAESAFYLCKTPIPRSVNSDWIALNNIIIRNAKKTIPRDNFWKHKKLFTHNTQPLQGRLKESKHLFNDLDSPIDNLTGTKLQNINADIKLTYAEIKEAANLLSTHHQKISNLDFYEAGRLDKRKASNMVHGCRSKTNLAIIIFSRDFGMHELDEVLHDTDLRKSTGLAKIHGCMIDHLSRDARRNPLYIINISWSSGSLPQDWK</sequence>
<comment type="caution">
    <text evidence="1">The sequence shown here is derived from an EMBL/GenBank/DDBJ whole genome shotgun (WGS) entry which is preliminary data.</text>
</comment>
<dbReference type="OrthoDB" id="6771547at2759"/>
<name>A0A8X6TQK8_NEPPI</name>
<reference evidence="1" key="1">
    <citation type="submission" date="2020-08" db="EMBL/GenBank/DDBJ databases">
        <title>Multicomponent nature underlies the extraordinary mechanical properties of spider dragline silk.</title>
        <authorList>
            <person name="Kono N."/>
            <person name="Nakamura H."/>
            <person name="Mori M."/>
            <person name="Yoshida Y."/>
            <person name="Ohtoshi R."/>
            <person name="Malay A.D."/>
            <person name="Moran D.A.P."/>
            <person name="Tomita M."/>
            <person name="Numata K."/>
            <person name="Arakawa K."/>
        </authorList>
    </citation>
    <scope>NUCLEOTIDE SEQUENCE</scope>
</reference>
<gene>
    <name evidence="1" type="primary">AVEN_254366_1</name>
    <name evidence="1" type="ORF">NPIL_569311</name>
</gene>
<accession>A0A8X6TQK8</accession>
<evidence type="ECO:0000313" key="2">
    <source>
        <dbReference type="Proteomes" id="UP000887013"/>
    </source>
</evidence>
<organism evidence="1 2">
    <name type="scientific">Nephila pilipes</name>
    <name type="common">Giant wood spider</name>
    <name type="synonym">Nephila maculata</name>
    <dbReference type="NCBI Taxonomy" id="299642"/>
    <lineage>
        <taxon>Eukaryota</taxon>
        <taxon>Metazoa</taxon>
        <taxon>Ecdysozoa</taxon>
        <taxon>Arthropoda</taxon>
        <taxon>Chelicerata</taxon>
        <taxon>Arachnida</taxon>
        <taxon>Araneae</taxon>
        <taxon>Araneomorphae</taxon>
        <taxon>Entelegynae</taxon>
        <taxon>Araneoidea</taxon>
        <taxon>Nephilidae</taxon>
        <taxon>Nephila</taxon>
    </lineage>
</organism>
<dbReference type="Proteomes" id="UP000887013">
    <property type="component" value="Unassembled WGS sequence"/>
</dbReference>
<evidence type="ECO:0000313" key="1">
    <source>
        <dbReference type="EMBL" id="GFT33774.1"/>
    </source>
</evidence>
<keyword evidence="2" id="KW-1185">Reference proteome</keyword>
<dbReference type="AlphaFoldDB" id="A0A8X6TQK8"/>